<evidence type="ECO:0000313" key="6">
    <source>
        <dbReference type="EMBL" id="CED71142.1"/>
    </source>
</evidence>
<dbReference type="KEGG" id="awd:AWOD_I_1053"/>
<dbReference type="HOGENOM" id="CLU_000445_88_16_6"/>
<evidence type="ECO:0000259" key="5">
    <source>
        <dbReference type="PROSITE" id="PS01124"/>
    </source>
</evidence>
<dbReference type="PATRIC" id="fig|80852.17.peg.1075"/>
<dbReference type="GeneID" id="28540618"/>
<dbReference type="InterPro" id="IPR037923">
    <property type="entry name" value="HTH-like"/>
</dbReference>
<sequence>MMANEKVKKEIAHYQVAEELGGLEILNADYEKQTFSRHSHEGYTIGVIERGAQNFYRTGGNHTAPQDSIILINADDIHSGHSATDGGWGYKAMYPLPEQLESISKELSRGQFGAPYFAEPVVYDPELANQLRLVFTMLEQSDNRLLRETLVYGALVKLMCKHSRTRYTETAISKAQRPLYLVKEFLDDFPQADVSLDDLSRLSELSAYHLVRSFQKAFGLPPHSYQIQSRLRMARKLLKQGHSLSDTAQETGFHDQSHLHRHFKKAMGITPGQYLKLF</sequence>
<keyword evidence="1" id="KW-0805">Transcription regulation</keyword>
<evidence type="ECO:0000256" key="2">
    <source>
        <dbReference type="ARBA" id="ARBA00023125"/>
    </source>
</evidence>
<protein>
    <submittedName>
        <fullName evidence="6">Transcriptional regulator, AraC-family</fullName>
    </submittedName>
</protein>
<feature type="domain" description="HTH araC/xylS-type" evidence="5">
    <location>
        <begin position="180"/>
        <end position="277"/>
    </location>
</feature>
<dbReference type="InterPro" id="IPR018060">
    <property type="entry name" value="HTH_AraC"/>
</dbReference>
<dbReference type="Proteomes" id="UP000032427">
    <property type="component" value="Chromosome 1"/>
</dbReference>
<dbReference type="GO" id="GO:0043565">
    <property type="term" value="F:sequence-specific DNA binding"/>
    <property type="evidence" value="ECO:0007669"/>
    <property type="project" value="InterPro"/>
</dbReference>
<reference evidence="7" key="1">
    <citation type="submission" date="2014-09" db="EMBL/GenBank/DDBJ databases">
        <authorList>
            <person name="Hjerde E."/>
        </authorList>
    </citation>
    <scope>NUCLEOTIDE SEQUENCE [LARGE SCALE GENOMIC DNA]</scope>
    <source>
        <strain evidence="7">06/09/139</strain>
    </source>
</reference>
<accession>A0A090ILF1</accession>
<dbReference type="AlphaFoldDB" id="A0A090ILF1"/>
<dbReference type="PROSITE" id="PS01124">
    <property type="entry name" value="HTH_ARAC_FAMILY_2"/>
    <property type="match status" value="1"/>
</dbReference>
<gene>
    <name evidence="6" type="ORF">AWOD_I_1053</name>
</gene>
<dbReference type="Pfam" id="PF12833">
    <property type="entry name" value="HTH_18"/>
    <property type="match status" value="1"/>
</dbReference>
<dbReference type="SUPFAM" id="SSF51215">
    <property type="entry name" value="Regulatory protein AraC"/>
    <property type="match status" value="1"/>
</dbReference>
<organism evidence="6 7">
    <name type="scientific">Aliivibrio wodanis</name>
    <dbReference type="NCBI Taxonomy" id="80852"/>
    <lineage>
        <taxon>Bacteria</taxon>
        <taxon>Pseudomonadati</taxon>
        <taxon>Pseudomonadota</taxon>
        <taxon>Gammaproteobacteria</taxon>
        <taxon>Vibrionales</taxon>
        <taxon>Vibrionaceae</taxon>
        <taxon>Aliivibrio</taxon>
    </lineage>
</organism>
<dbReference type="InterPro" id="IPR050204">
    <property type="entry name" value="AraC_XylS_family_regulators"/>
</dbReference>
<dbReference type="InterPro" id="IPR009057">
    <property type="entry name" value="Homeodomain-like_sf"/>
</dbReference>
<dbReference type="PANTHER" id="PTHR46796:SF2">
    <property type="entry name" value="TRANSCRIPTIONAL REGULATORY PROTEIN"/>
    <property type="match status" value="1"/>
</dbReference>
<dbReference type="Pfam" id="PF02311">
    <property type="entry name" value="AraC_binding"/>
    <property type="match status" value="1"/>
</dbReference>
<dbReference type="STRING" id="80852.AWOD_I_1053"/>
<dbReference type="PROSITE" id="PS00041">
    <property type="entry name" value="HTH_ARAC_FAMILY_1"/>
    <property type="match status" value="1"/>
</dbReference>
<keyword evidence="2" id="KW-0238">DNA-binding</keyword>
<dbReference type="GO" id="GO:0003700">
    <property type="term" value="F:DNA-binding transcription factor activity"/>
    <property type="evidence" value="ECO:0007669"/>
    <property type="project" value="InterPro"/>
</dbReference>
<dbReference type="Gene3D" id="1.10.10.60">
    <property type="entry name" value="Homeodomain-like"/>
    <property type="match status" value="2"/>
</dbReference>
<evidence type="ECO:0000256" key="3">
    <source>
        <dbReference type="ARBA" id="ARBA00023159"/>
    </source>
</evidence>
<keyword evidence="3" id="KW-0010">Activator</keyword>
<dbReference type="InterPro" id="IPR018062">
    <property type="entry name" value="HTH_AraC-typ_CS"/>
</dbReference>
<keyword evidence="7" id="KW-1185">Reference proteome</keyword>
<name>A0A090ILF1_9GAMM</name>
<evidence type="ECO:0000256" key="4">
    <source>
        <dbReference type="ARBA" id="ARBA00023163"/>
    </source>
</evidence>
<dbReference type="SMART" id="SM00342">
    <property type="entry name" value="HTH_ARAC"/>
    <property type="match status" value="1"/>
</dbReference>
<proteinExistence type="predicted"/>
<keyword evidence="4" id="KW-0804">Transcription</keyword>
<evidence type="ECO:0000256" key="1">
    <source>
        <dbReference type="ARBA" id="ARBA00023015"/>
    </source>
</evidence>
<dbReference type="OrthoDB" id="9809338at2"/>
<evidence type="ECO:0000313" key="7">
    <source>
        <dbReference type="Proteomes" id="UP000032427"/>
    </source>
</evidence>
<dbReference type="EMBL" id="LN554846">
    <property type="protein sequence ID" value="CED71142.1"/>
    <property type="molecule type" value="Genomic_DNA"/>
</dbReference>
<dbReference type="SUPFAM" id="SSF46689">
    <property type="entry name" value="Homeodomain-like"/>
    <property type="match status" value="2"/>
</dbReference>
<dbReference type="PANTHER" id="PTHR46796">
    <property type="entry name" value="HTH-TYPE TRANSCRIPTIONAL ACTIVATOR RHAS-RELATED"/>
    <property type="match status" value="1"/>
</dbReference>
<dbReference type="InterPro" id="IPR003313">
    <property type="entry name" value="AraC-bd"/>
</dbReference>